<dbReference type="InterPro" id="IPR023346">
    <property type="entry name" value="Lysozyme-like_dom_sf"/>
</dbReference>
<dbReference type="SUPFAM" id="SSF53955">
    <property type="entry name" value="Lysozyme-like"/>
    <property type="match status" value="1"/>
</dbReference>
<reference evidence="5 6" key="1">
    <citation type="journal article" date="2013" name="Genome Announc.">
        <title>Genome Sequence of the Obligate Gammaproteobacterial Methanotroph Methylomicrobium album Strain BG8.</title>
        <authorList>
            <person name="Kits K.D."/>
            <person name="Kalyuzhnaya M.G."/>
            <person name="Klotz M.G."/>
            <person name="Jetten M.S."/>
            <person name="Op den Camp H.J."/>
            <person name="Vuilleumier S."/>
            <person name="Bringel F."/>
            <person name="Dispirito A.A."/>
            <person name="Murrell J.C."/>
            <person name="Bruce D."/>
            <person name="Cheng J.F."/>
            <person name="Copeland A."/>
            <person name="Goodwin L."/>
            <person name="Hauser L."/>
            <person name="Lajus A."/>
            <person name="Land M.L."/>
            <person name="Lapidus A."/>
            <person name="Lucas S."/>
            <person name="Medigue C."/>
            <person name="Pitluck S."/>
            <person name="Woyke T."/>
            <person name="Zeytun A."/>
            <person name="Stein L.Y."/>
        </authorList>
    </citation>
    <scope>NUCLEOTIDE SEQUENCE [LARGE SCALE GENOMIC DNA]</scope>
    <source>
        <strain evidence="5 6">BG8</strain>
    </source>
</reference>
<evidence type="ECO:0000313" key="5">
    <source>
        <dbReference type="EMBL" id="EIC30758.1"/>
    </source>
</evidence>
<evidence type="ECO:0000259" key="4">
    <source>
        <dbReference type="PROSITE" id="PS50006"/>
    </source>
</evidence>
<dbReference type="Gene3D" id="1.10.530.10">
    <property type="match status" value="1"/>
</dbReference>
<evidence type="ECO:0000256" key="2">
    <source>
        <dbReference type="SAM" id="MobiDB-lite"/>
    </source>
</evidence>
<evidence type="ECO:0000313" key="6">
    <source>
        <dbReference type="Proteomes" id="UP000005090"/>
    </source>
</evidence>
<dbReference type="AlphaFoldDB" id="H8GN44"/>
<feature type="coiled-coil region" evidence="1">
    <location>
        <begin position="257"/>
        <end position="320"/>
    </location>
</feature>
<proteinExistence type="predicted"/>
<feature type="region of interest" description="Disordered" evidence="2">
    <location>
        <begin position="128"/>
        <end position="157"/>
    </location>
</feature>
<dbReference type="Pfam" id="PF01464">
    <property type="entry name" value="SLT"/>
    <property type="match status" value="1"/>
</dbReference>
<keyword evidence="3" id="KW-0812">Transmembrane</keyword>
<dbReference type="eggNOG" id="COG1716">
    <property type="taxonomic scope" value="Bacteria"/>
</dbReference>
<feature type="domain" description="FHA" evidence="4">
    <location>
        <begin position="51"/>
        <end position="100"/>
    </location>
</feature>
<dbReference type="PANTHER" id="PTHR23308">
    <property type="entry name" value="NUCLEAR INHIBITOR OF PROTEIN PHOSPHATASE-1"/>
    <property type="match status" value="1"/>
</dbReference>
<gene>
    <name evidence="5" type="ORF">Metal_3079</name>
</gene>
<dbReference type="CDD" id="cd00060">
    <property type="entry name" value="FHA"/>
    <property type="match status" value="1"/>
</dbReference>
<keyword evidence="3" id="KW-1133">Transmembrane helix</keyword>
<dbReference type="Proteomes" id="UP000005090">
    <property type="component" value="Chromosome"/>
</dbReference>
<dbReference type="RefSeq" id="WP_005373561.1">
    <property type="nucleotide sequence ID" value="NZ_CM001475.1"/>
</dbReference>
<organism evidence="5 6">
    <name type="scientific">Methylomicrobium album BG8</name>
    <dbReference type="NCBI Taxonomy" id="686340"/>
    <lineage>
        <taxon>Bacteria</taxon>
        <taxon>Pseudomonadati</taxon>
        <taxon>Pseudomonadota</taxon>
        <taxon>Gammaproteobacteria</taxon>
        <taxon>Methylococcales</taxon>
        <taxon>Methylococcaceae</taxon>
        <taxon>Methylomicrobium</taxon>
    </lineage>
</organism>
<dbReference type="HOGENOM" id="CLU_487299_0_0_6"/>
<dbReference type="PROSITE" id="PS50006">
    <property type="entry name" value="FHA_DOMAIN"/>
    <property type="match status" value="1"/>
</dbReference>
<dbReference type="EMBL" id="CM001475">
    <property type="protein sequence ID" value="EIC30758.1"/>
    <property type="molecule type" value="Genomic_DNA"/>
</dbReference>
<dbReference type="InterPro" id="IPR000253">
    <property type="entry name" value="FHA_dom"/>
</dbReference>
<dbReference type="InterPro" id="IPR050923">
    <property type="entry name" value="Cell_Proc_Reg/RNA_Proc"/>
</dbReference>
<evidence type="ECO:0000256" key="3">
    <source>
        <dbReference type="SAM" id="Phobius"/>
    </source>
</evidence>
<dbReference type="STRING" id="686340.Metal_3079"/>
<dbReference type="InterPro" id="IPR008258">
    <property type="entry name" value="Transglycosylase_SLT_dom_1"/>
</dbReference>
<protein>
    <submittedName>
        <fullName evidence="5">FHA domain-containing protein</fullName>
    </submittedName>
</protein>
<name>H8GN44_METAL</name>
<accession>H8GN44</accession>
<feature type="transmembrane region" description="Helical" evidence="3">
    <location>
        <begin position="203"/>
        <end position="220"/>
    </location>
</feature>
<keyword evidence="3" id="KW-0472">Membrane</keyword>
<dbReference type="Gene3D" id="2.60.200.20">
    <property type="match status" value="1"/>
</dbReference>
<dbReference type="eggNOG" id="COG0741">
    <property type="taxonomic scope" value="Bacteria"/>
</dbReference>
<evidence type="ECO:0000256" key="1">
    <source>
        <dbReference type="SAM" id="Coils"/>
    </source>
</evidence>
<dbReference type="InterPro" id="IPR008984">
    <property type="entry name" value="SMAD_FHA_dom_sf"/>
</dbReference>
<dbReference type="CDD" id="cd16894">
    <property type="entry name" value="MltD-like"/>
    <property type="match status" value="1"/>
</dbReference>
<dbReference type="SUPFAM" id="SSF49879">
    <property type="entry name" value="SMAD/FHA domain"/>
    <property type="match status" value="1"/>
</dbReference>
<keyword evidence="1" id="KW-0175">Coiled coil</keyword>
<keyword evidence="6" id="KW-1185">Reference proteome</keyword>
<sequence length="559" mass="63445">MQDDKTVFKPSLSPPAVQDADRTVIFRSGLRVFVQDSTGRTLKDYHFAEGFTAGRAHDNSVVLESGDISRHHLEVKQEQGGWWLVDLNSANGVFIGDERMEQKARLALPTRVRVGNAEIFLQIQAAGREPAKGPSPNKAPTPPAPSSVTLTQQAAEKHHLSKEAVRNRLMSQEEAEDAGEYTRMVRTLIREDRVIRSKKYNKWITVLAVLFLVAGGMAVYQRIALSNARALAIDLFYDIKTLEVSLSRAEITIESSAEVLEQTVKTVAQEKLKAEQERIKAEQAKVAAESLRLAEERKRLQRMKVKYQEYVKEAESLRIRFLSPARYEEELIVRVAREFGESELELPEDFVEEVKRYIKYWQSTPRIGQAMAALEGNGYAPMILAALEKEGLPPHFIYLPLQESGYDRMAVGPETRFGIAKGAWQLLASTGEDFGLKSGPLAATREYDEQDQRFDFDRATRAGAKYLKLIYGTEAQASGLLVIASYNYGQNRVKEMIRKMPDNPRDRNFWKFIRQYQIPKETYDYVFYIFSAAVIGEDPKYFGFKFAPPLLLKETPKPV</sequence>
<dbReference type="Pfam" id="PF00498">
    <property type="entry name" value="FHA"/>
    <property type="match status" value="1"/>
</dbReference>
<dbReference type="SMART" id="SM00240">
    <property type="entry name" value="FHA"/>
    <property type="match status" value="1"/>
</dbReference>